<feature type="transmembrane region" description="Helical" evidence="7">
    <location>
        <begin position="216"/>
        <end position="238"/>
    </location>
</feature>
<name>A0ABR2ZIR2_9AGAR</name>
<evidence type="ECO:0000313" key="9">
    <source>
        <dbReference type="EMBL" id="KAL0060327.1"/>
    </source>
</evidence>
<dbReference type="EMBL" id="JBBXMP010000181">
    <property type="protein sequence ID" value="KAL0060327.1"/>
    <property type="molecule type" value="Genomic_DNA"/>
</dbReference>
<organism evidence="9 10">
    <name type="scientific">Marasmius tenuissimus</name>
    <dbReference type="NCBI Taxonomy" id="585030"/>
    <lineage>
        <taxon>Eukaryota</taxon>
        <taxon>Fungi</taxon>
        <taxon>Dikarya</taxon>
        <taxon>Basidiomycota</taxon>
        <taxon>Agaricomycotina</taxon>
        <taxon>Agaricomycetes</taxon>
        <taxon>Agaricomycetidae</taxon>
        <taxon>Agaricales</taxon>
        <taxon>Marasmiineae</taxon>
        <taxon>Marasmiaceae</taxon>
        <taxon>Marasmius</taxon>
    </lineage>
</organism>
<feature type="transmembrane region" description="Helical" evidence="7">
    <location>
        <begin position="520"/>
        <end position="538"/>
    </location>
</feature>
<dbReference type="InterPro" id="IPR011701">
    <property type="entry name" value="MFS"/>
</dbReference>
<feature type="transmembrane region" description="Helical" evidence="7">
    <location>
        <begin position="408"/>
        <end position="427"/>
    </location>
</feature>
<feature type="region of interest" description="Disordered" evidence="6">
    <location>
        <begin position="1"/>
        <end position="38"/>
    </location>
</feature>
<feature type="transmembrane region" description="Helical" evidence="7">
    <location>
        <begin position="377"/>
        <end position="396"/>
    </location>
</feature>
<feature type="transmembrane region" description="Helical" evidence="7">
    <location>
        <begin position="439"/>
        <end position="462"/>
    </location>
</feature>
<dbReference type="Gene3D" id="1.20.1720.10">
    <property type="entry name" value="Multidrug resistance protein D"/>
    <property type="match status" value="1"/>
</dbReference>
<gene>
    <name evidence="9" type="ORF">AAF712_012893</name>
</gene>
<dbReference type="Pfam" id="PF07690">
    <property type="entry name" value="MFS_1"/>
    <property type="match status" value="1"/>
</dbReference>
<proteinExistence type="predicted"/>
<evidence type="ECO:0000256" key="3">
    <source>
        <dbReference type="ARBA" id="ARBA00022692"/>
    </source>
</evidence>
<dbReference type="PROSITE" id="PS50850">
    <property type="entry name" value="MFS"/>
    <property type="match status" value="1"/>
</dbReference>
<feature type="transmembrane region" description="Helical" evidence="7">
    <location>
        <begin position="341"/>
        <end position="365"/>
    </location>
</feature>
<evidence type="ECO:0000256" key="2">
    <source>
        <dbReference type="ARBA" id="ARBA00022448"/>
    </source>
</evidence>
<dbReference type="Gene3D" id="1.20.1250.20">
    <property type="entry name" value="MFS general substrate transporter like domains"/>
    <property type="match status" value="1"/>
</dbReference>
<keyword evidence="3 7" id="KW-0812">Transmembrane</keyword>
<evidence type="ECO:0000256" key="1">
    <source>
        <dbReference type="ARBA" id="ARBA00004127"/>
    </source>
</evidence>
<feature type="transmembrane region" description="Helical" evidence="7">
    <location>
        <begin position="188"/>
        <end position="210"/>
    </location>
</feature>
<dbReference type="SUPFAM" id="SSF103473">
    <property type="entry name" value="MFS general substrate transporter"/>
    <property type="match status" value="1"/>
</dbReference>
<dbReference type="InterPro" id="IPR020846">
    <property type="entry name" value="MFS_dom"/>
</dbReference>
<feature type="domain" description="Major facilitator superfamily (MFS) profile" evidence="8">
    <location>
        <begin position="65"/>
        <end position="493"/>
    </location>
</feature>
<keyword evidence="4 7" id="KW-1133">Transmembrane helix</keyword>
<comment type="caution">
    <text evidence="9">The sequence shown here is derived from an EMBL/GenBank/DDBJ whole genome shotgun (WGS) entry which is preliminary data.</text>
</comment>
<dbReference type="PANTHER" id="PTHR23501:SF191">
    <property type="entry name" value="VACUOLAR BASIC AMINO ACID TRANSPORTER 4"/>
    <property type="match status" value="1"/>
</dbReference>
<feature type="transmembrane region" description="Helical" evidence="7">
    <location>
        <begin position="154"/>
        <end position="176"/>
    </location>
</feature>
<evidence type="ECO:0000256" key="5">
    <source>
        <dbReference type="ARBA" id="ARBA00023136"/>
    </source>
</evidence>
<reference evidence="9 10" key="1">
    <citation type="submission" date="2024-05" db="EMBL/GenBank/DDBJ databases">
        <title>A draft genome resource for the thread blight pathogen Marasmius tenuissimus strain MS-2.</title>
        <authorList>
            <person name="Yulfo-Soto G.E."/>
            <person name="Baruah I.K."/>
            <person name="Amoako-Attah I."/>
            <person name="Bukari Y."/>
            <person name="Meinhardt L.W."/>
            <person name="Bailey B.A."/>
            <person name="Cohen S.P."/>
        </authorList>
    </citation>
    <scope>NUCLEOTIDE SEQUENCE [LARGE SCALE GENOMIC DNA]</scope>
    <source>
        <strain evidence="9 10">MS-2</strain>
    </source>
</reference>
<keyword evidence="5 7" id="KW-0472">Membrane</keyword>
<comment type="subcellular location">
    <subcellularLocation>
        <location evidence="1">Endomembrane system</location>
        <topology evidence="1">Multi-pass membrane protein</topology>
    </subcellularLocation>
</comment>
<evidence type="ECO:0000256" key="4">
    <source>
        <dbReference type="ARBA" id="ARBA00022989"/>
    </source>
</evidence>
<dbReference type="Proteomes" id="UP001437256">
    <property type="component" value="Unassembled WGS sequence"/>
</dbReference>
<dbReference type="InterPro" id="IPR036259">
    <property type="entry name" value="MFS_trans_sf"/>
</dbReference>
<keyword evidence="2" id="KW-0813">Transport</keyword>
<feature type="transmembrane region" description="Helical" evidence="7">
    <location>
        <begin position="316"/>
        <end position="335"/>
    </location>
</feature>
<evidence type="ECO:0000259" key="8">
    <source>
        <dbReference type="PROSITE" id="PS50850"/>
    </source>
</evidence>
<accession>A0ABR2ZIR2</accession>
<feature type="transmembrane region" description="Helical" evidence="7">
    <location>
        <begin position="130"/>
        <end position="148"/>
    </location>
</feature>
<evidence type="ECO:0000256" key="7">
    <source>
        <dbReference type="SAM" id="Phobius"/>
    </source>
</evidence>
<evidence type="ECO:0000313" key="10">
    <source>
        <dbReference type="Proteomes" id="UP001437256"/>
    </source>
</evidence>
<keyword evidence="10" id="KW-1185">Reference proteome</keyword>
<dbReference type="PANTHER" id="PTHR23501">
    <property type="entry name" value="MAJOR FACILITATOR SUPERFAMILY"/>
    <property type="match status" value="1"/>
</dbReference>
<protein>
    <recommendedName>
        <fullName evidence="8">Major facilitator superfamily (MFS) profile domain-containing protein</fullName>
    </recommendedName>
</protein>
<evidence type="ECO:0000256" key="6">
    <source>
        <dbReference type="SAM" id="MobiDB-lite"/>
    </source>
</evidence>
<feature type="compositionally biased region" description="Basic and acidic residues" evidence="6">
    <location>
        <begin position="11"/>
        <end position="37"/>
    </location>
</feature>
<sequence>MGEGSEQTDIDLVHRNDENEHRDQVHVPNEPVKDESSQKALDSAEFPKFDDMPAFKIGVILVRQVCAQVGCLYSKSNVEETIVATSVSSIGAALDIKGSLTWISTSYLLTTTVAQPITGRIADAVGVKRFLIIELWIFVIGNIVAGTAKGLGQIIAGRLIAGLGGAGLLTLSCIVITQLTHERQRASYMNLINVVFIFADSLGPIVGGALANSGNWRWIFLLNAPFGPVITLILIFALRLPRTPSPIRTFRDVLTKVDLIGMFLLPHGTLPWSSDWLVLLELHSYMFWVAEKYAVMPVAPPRLFVKWEWRNVPISIVARTLLFFHIFATTFYLPILLQVSGVSTVVASALVIPFLIMAAISSTVCNESARLFSHVRLVYTGGLLLLPIGLGLMSTLNESSSLGKIAGYSLIAGAGFGSGTQLSMIIAQAGVPDDELSTVTALIGSAPTLGGTLGVAAIGTVINNIFRSKLFSSPAVSSYIALGNITVNANDAVHTVNLFPVGSAAREAAVKAYVFAWQRGIYSLLGIAGLEVVLCLLLSRVELSTGQKDPAAEKNHQGVEGDKADR</sequence>